<dbReference type="PANTHER" id="PTHR23098:SF16">
    <property type="entry name" value="REGULATORY PROTEIN ZESTE"/>
    <property type="match status" value="1"/>
</dbReference>
<dbReference type="GO" id="GO:0005634">
    <property type="term" value="C:nucleus"/>
    <property type="evidence" value="ECO:0007669"/>
    <property type="project" value="TreeGrafter"/>
</dbReference>
<dbReference type="Proteomes" id="UP000827092">
    <property type="component" value="Unassembled WGS sequence"/>
</dbReference>
<dbReference type="InterPro" id="IPR028002">
    <property type="entry name" value="Myb_DNA-bind_5"/>
</dbReference>
<evidence type="ECO:0000256" key="1">
    <source>
        <dbReference type="ARBA" id="ARBA00011764"/>
    </source>
</evidence>
<gene>
    <name evidence="5" type="ORF">JTE90_021895</name>
</gene>
<comment type="subunit">
    <text evidence="1">Self-associates forming complexes of several hundred monomers.</text>
</comment>
<accession>A0AAV6V0L9</accession>
<comment type="function">
    <text evidence="3">Involved in transvection phenomena (= synapsis-dependent gene expression), where the synaptic pairing of chromosomes carrying genes with which zeste interacts influences the expression of these genes. Zeste binds to DNA and stimulates transcription from a nearby promoter.</text>
</comment>
<evidence type="ECO:0000256" key="3">
    <source>
        <dbReference type="ARBA" id="ARBA00025466"/>
    </source>
</evidence>
<evidence type="ECO:0000313" key="5">
    <source>
        <dbReference type="EMBL" id="KAG8189393.1"/>
    </source>
</evidence>
<name>A0AAV6V0L9_9ARAC</name>
<evidence type="ECO:0000313" key="6">
    <source>
        <dbReference type="Proteomes" id="UP000827092"/>
    </source>
</evidence>
<sequence length="114" mass="13376">MESPLETCNCKRITLAQKSIIVSFMEKNPQFHMGKFGPFFTLQDRNRMWEELAKELNSNGGAVKDVNKWKKSWVDYKSEVRKKISDLQKKHNEAGNKESDATDKTFNNYHEIVY</sequence>
<dbReference type="EMBL" id="JAFNEN010000217">
    <property type="protein sequence ID" value="KAG8189393.1"/>
    <property type="molecule type" value="Genomic_DNA"/>
</dbReference>
<comment type="caution">
    <text evidence="5">The sequence shown here is derived from an EMBL/GenBank/DDBJ whole genome shotgun (WGS) entry which is preliminary data.</text>
</comment>
<evidence type="ECO:0000256" key="2">
    <source>
        <dbReference type="ARBA" id="ARBA00016807"/>
    </source>
</evidence>
<dbReference type="AlphaFoldDB" id="A0AAV6V0L9"/>
<keyword evidence="6" id="KW-1185">Reference proteome</keyword>
<dbReference type="PANTHER" id="PTHR23098">
    <property type="entry name" value="AGAP001331-PA-RELATED"/>
    <property type="match status" value="1"/>
</dbReference>
<feature type="domain" description="Myb/SANT-like DNA-binding" evidence="4">
    <location>
        <begin position="11"/>
        <end position="85"/>
    </location>
</feature>
<proteinExistence type="predicted"/>
<reference evidence="5 6" key="1">
    <citation type="journal article" date="2022" name="Nat. Ecol. Evol.">
        <title>A masculinizing supergene underlies an exaggerated male reproductive morph in a spider.</title>
        <authorList>
            <person name="Hendrickx F."/>
            <person name="De Corte Z."/>
            <person name="Sonet G."/>
            <person name="Van Belleghem S.M."/>
            <person name="Kostlbacher S."/>
            <person name="Vangestel C."/>
        </authorList>
    </citation>
    <scope>NUCLEOTIDE SEQUENCE [LARGE SCALE GENOMIC DNA]</scope>
    <source>
        <strain evidence="5">W744_W776</strain>
    </source>
</reference>
<organism evidence="5 6">
    <name type="scientific">Oedothorax gibbosus</name>
    <dbReference type="NCBI Taxonomy" id="931172"/>
    <lineage>
        <taxon>Eukaryota</taxon>
        <taxon>Metazoa</taxon>
        <taxon>Ecdysozoa</taxon>
        <taxon>Arthropoda</taxon>
        <taxon>Chelicerata</taxon>
        <taxon>Arachnida</taxon>
        <taxon>Araneae</taxon>
        <taxon>Araneomorphae</taxon>
        <taxon>Entelegynae</taxon>
        <taxon>Araneoidea</taxon>
        <taxon>Linyphiidae</taxon>
        <taxon>Erigoninae</taxon>
        <taxon>Oedothorax</taxon>
    </lineage>
</organism>
<dbReference type="Pfam" id="PF13873">
    <property type="entry name" value="Myb_DNA-bind_5"/>
    <property type="match status" value="1"/>
</dbReference>
<evidence type="ECO:0000259" key="4">
    <source>
        <dbReference type="Pfam" id="PF13873"/>
    </source>
</evidence>
<protein>
    <recommendedName>
        <fullName evidence="2">Regulatory protein zeste</fullName>
    </recommendedName>
</protein>